<dbReference type="AlphaFoldDB" id="A0A227JGD7"/>
<dbReference type="Proteomes" id="UP000214596">
    <property type="component" value="Unassembled WGS sequence"/>
</dbReference>
<dbReference type="EMBL" id="NIXT01000136">
    <property type="protein sequence ID" value="OXE34070.1"/>
    <property type="molecule type" value="Genomic_DNA"/>
</dbReference>
<comment type="caution">
    <text evidence="1">The sequence shown here is derived from an EMBL/GenBank/DDBJ whole genome shotgun (WGS) entry which is preliminary data.</text>
</comment>
<evidence type="ECO:0000313" key="2">
    <source>
        <dbReference type="Proteomes" id="UP000214596"/>
    </source>
</evidence>
<organism evidence="1 2">
    <name type="scientific">Vibrio parahaemolyticus</name>
    <dbReference type="NCBI Taxonomy" id="670"/>
    <lineage>
        <taxon>Bacteria</taxon>
        <taxon>Pseudomonadati</taxon>
        <taxon>Pseudomonadota</taxon>
        <taxon>Gammaproteobacteria</taxon>
        <taxon>Vibrionales</taxon>
        <taxon>Vibrionaceae</taxon>
        <taxon>Vibrio</taxon>
    </lineage>
</organism>
<proteinExistence type="predicted"/>
<gene>
    <name evidence="1" type="ORF">CA163_04160</name>
</gene>
<name>A0A227JGD7_VIBPH</name>
<reference evidence="1 2" key="1">
    <citation type="journal article" date="2017" name="Appl. Environ. Microbiol.">
        <title>Parallel evolution of two clades of a major Atlantic endemic Vibrio parahaemolyticus pathogen lineage by independent acquisition of related pathogenicity islands.</title>
        <authorList>
            <person name="Xu F."/>
            <person name="Gonzalez-Escalona N."/>
            <person name="Drees K.P."/>
            <person name="Sebra R.P."/>
            <person name="Cooper V.S."/>
            <person name="Jones S.H."/>
            <person name="Whistler C.A."/>
        </authorList>
    </citation>
    <scope>NUCLEOTIDE SEQUENCE [LARGE SCALE GENOMIC DNA]</scope>
    <source>
        <strain evidence="1 2">MAVP-3</strain>
    </source>
</reference>
<protein>
    <submittedName>
        <fullName evidence="1">Plasmid stabilization protein</fullName>
    </submittedName>
</protein>
<sequence length="61" mass="7325">MYPACYELISLGVYHFRQFSFDGFKIIYQYDEEANKIYALVQISDRQGLQKTLVDYCIRFL</sequence>
<evidence type="ECO:0000313" key="1">
    <source>
        <dbReference type="EMBL" id="OXE34070.1"/>
    </source>
</evidence>
<accession>A0A227JGD7</accession>
<dbReference type="OrthoDB" id="5827669at2"/>